<dbReference type="RefSeq" id="WP_134244355.1">
    <property type="nucleotide sequence ID" value="NZ_SNRV01000001.1"/>
</dbReference>
<dbReference type="Pfam" id="PF14301">
    <property type="entry name" value="DUF4376"/>
    <property type="match status" value="1"/>
</dbReference>
<evidence type="ECO:0000259" key="1">
    <source>
        <dbReference type="Pfam" id="PF14301"/>
    </source>
</evidence>
<dbReference type="EMBL" id="SNRV01000001">
    <property type="protein sequence ID" value="TEW31380.1"/>
    <property type="molecule type" value="Genomic_DNA"/>
</dbReference>
<reference evidence="2 3" key="1">
    <citation type="submission" date="2019-03" db="EMBL/GenBank/DDBJ databases">
        <title>Horizontal Gene Transfer Machinery in Histophilus somni.</title>
        <authorList>
            <person name="Mostafa Nazari M."/>
            <person name="Liljebjelke K."/>
        </authorList>
    </citation>
    <scope>NUCLEOTIDE SEQUENCE [LARGE SCALE GENOMIC DNA]</scope>
    <source>
        <strain evidence="2 3">UOC-EPH-KLM-04</strain>
    </source>
</reference>
<evidence type="ECO:0000313" key="3">
    <source>
        <dbReference type="Proteomes" id="UP000297565"/>
    </source>
</evidence>
<comment type="caution">
    <text evidence="2">The sequence shown here is derived from an EMBL/GenBank/DDBJ whole genome shotgun (WGS) entry which is preliminary data.</text>
</comment>
<dbReference type="Proteomes" id="UP000297565">
    <property type="component" value="Unassembled WGS sequence"/>
</dbReference>
<gene>
    <name evidence="2" type="ORF">E2R48_00530</name>
</gene>
<proteinExistence type="predicted"/>
<evidence type="ECO:0000313" key="2">
    <source>
        <dbReference type="EMBL" id="TEW31380.1"/>
    </source>
</evidence>
<sequence length="206" mass="22903">MKIYYKNGGFYLEPQESAVEISEELHRTLIEGQSQGKQIVTGLDGVPMLAEPQPSQYHHWDGTAWKISPEQQATLLAEQRKKVRSKINALRDAKSAGGVYVEQLGKWFDSDSKAQGKLLGLKATIDLVGDDMTVDWTCADNTDFTGFGKPQLTAVIAAILQAENHNHTIARQHKAALEQAENPLEYDYSSGWTQCYQDYLAEQGNG</sequence>
<accession>A0AAX2S462</accession>
<feature type="domain" description="DUF4376" evidence="1">
    <location>
        <begin position="79"/>
        <end position="189"/>
    </location>
</feature>
<protein>
    <submittedName>
        <fullName evidence="2">DUF4376 domain-containing protein</fullName>
    </submittedName>
</protein>
<dbReference type="InterPro" id="IPR025484">
    <property type="entry name" value="DUF4376"/>
</dbReference>
<name>A0AAX2S462_HISSO</name>
<organism evidence="2 3">
    <name type="scientific">Histophilus somni</name>
    <name type="common">Haemophilus somnus</name>
    <dbReference type="NCBI Taxonomy" id="731"/>
    <lineage>
        <taxon>Bacteria</taxon>
        <taxon>Pseudomonadati</taxon>
        <taxon>Pseudomonadota</taxon>
        <taxon>Gammaproteobacteria</taxon>
        <taxon>Pasteurellales</taxon>
        <taxon>Pasteurellaceae</taxon>
        <taxon>Histophilus</taxon>
    </lineage>
</organism>
<dbReference type="AlphaFoldDB" id="A0AAX2S462"/>